<dbReference type="Gramene" id="OIT24745">
    <property type="protein sequence ID" value="OIT24745"/>
    <property type="gene ID" value="A4A49_27628"/>
</dbReference>
<dbReference type="Proteomes" id="UP000187609">
    <property type="component" value="Unassembled WGS sequence"/>
</dbReference>
<evidence type="ECO:0000259" key="2">
    <source>
        <dbReference type="PROSITE" id="PS51222"/>
    </source>
</evidence>
<dbReference type="EMBL" id="MJEQ01003132">
    <property type="protein sequence ID" value="OIT24745.1"/>
    <property type="molecule type" value="Genomic_DNA"/>
</dbReference>
<dbReference type="InterPro" id="IPR013989">
    <property type="entry name" value="Dev_and_cell_death_domain"/>
</dbReference>
<evidence type="ECO:0000256" key="1">
    <source>
        <dbReference type="SAM" id="MobiDB-lite"/>
    </source>
</evidence>
<dbReference type="SMART" id="SM00767">
    <property type="entry name" value="DCD"/>
    <property type="match status" value="1"/>
</dbReference>
<dbReference type="PANTHER" id="PTHR46444">
    <property type="entry name" value="DCD (DEVELOPMENT AND CELL DEATH) DOMAIN PROTEIN-RELATED"/>
    <property type="match status" value="1"/>
</dbReference>
<feature type="compositionally biased region" description="Low complexity" evidence="1">
    <location>
        <begin position="45"/>
        <end position="62"/>
    </location>
</feature>
<reference evidence="3" key="1">
    <citation type="submission" date="2016-11" db="EMBL/GenBank/DDBJ databases">
        <title>The genome of Nicotiana attenuata.</title>
        <authorList>
            <person name="Xu S."/>
            <person name="Brockmoeller T."/>
            <person name="Gaquerel E."/>
            <person name="Navarro A."/>
            <person name="Kuhl H."/>
            <person name="Gase K."/>
            <person name="Ling Z."/>
            <person name="Zhou W."/>
            <person name="Kreitzer C."/>
            <person name="Stanke M."/>
            <person name="Tang H."/>
            <person name="Lyons E."/>
            <person name="Pandey P."/>
            <person name="Pandey S.P."/>
            <person name="Timmermann B."/>
            <person name="Baldwin I.T."/>
        </authorList>
    </citation>
    <scope>NUCLEOTIDE SEQUENCE [LARGE SCALE GENOMIC DNA]</scope>
    <source>
        <strain evidence="3">UT</strain>
    </source>
</reference>
<feature type="compositionally biased region" description="Basic and acidic residues" evidence="1">
    <location>
        <begin position="236"/>
        <end position="245"/>
    </location>
</feature>
<dbReference type="PANTHER" id="PTHR46444:SF11">
    <property type="entry name" value="DCD DOMAIN-CONTAINING PROTEIN"/>
    <property type="match status" value="1"/>
</dbReference>
<dbReference type="Pfam" id="PF10539">
    <property type="entry name" value="Dev_Cell_Death"/>
    <property type="match status" value="1"/>
</dbReference>
<feature type="compositionally biased region" description="Basic residues" evidence="1">
    <location>
        <begin position="428"/>
        <end position="447"/>
    </location>
</feature>
<dbReference type="KEGG" id="nau:109216158"/>
<dbReference type="GeneID" id="109216158"/>
<feature type="region of interest" description="Disordered" evidence="1">
    <location>
        <begin position="628"/>
        <end position="653"/>
    </location>
</feature>
<accession>A0A1J6L0D1</accession>
<sequence>MVRAKGKANASTNRSVSKADAAVASEATTTLDSSEVENHIETGGSVEISVETAVTEETTITLVEEEEENDGAETETLEGEHAMEEEENDGAETETLEGEHAMEEDEDNKENEVYGEGDEKCGSDKEEEEEEDAISNDEGNNQENTIEQEDGEQNIDDKQVGDAAGVDKDNQEDDMQKQEDETNANEKNKEKIKGSLKQKAKKMKRRNNRKRKANGSPQEKGENKQVMKKVASNGKVGKDLGKLESNDDEQSSKKVASGGKSRVAPQGKDKPESSHKKLSSKKKAKGMGMIFMCNSETKKDCYRYKVLGLPASKKETVEKIYKGMRLFLYDVDLKLMYGIYKAAERGGYNIAPKAFKSQFPSQVRFSVLEDCLPLAEETFRQAIKKNYFTRSKFDCLLSSEQVKDLCKLFTAASSRSKDTRIGFETPAKSKRDRVKRRGRDGRRRAERARRPERVEERGYRGERVEERGYRERVEERVYHERPHFHERDLVTSPLVPLAPLQPLPPPAPVQSYAYSRTLRTDPYRRDTVIQHDDTYRQSRLVELPDAYRRDTVLGNPDVYRRQAVVEPRDTVLGNPDVYRRQAVVEPRDYYRQDGFPERREYHQPLSLETRLRDDIGINDPYASYRERVSYRDPVNSARSEPEYNPPPVGLRSVYRQGGLSTEYSSRSVLPEYPSSAASSLYEYPRQPQYRY</sequence>
<feature type="region of interest" description="Disordered" evidence="1">
    <location>
        <begin position="1"/>
        <end position="283"/>
    </location>
</feature>
<protein>
    <submittedName>
        <fullName evidence="3">B2 protein</fullName>
    </submittedName>
</protein>
<feature type="domain" description="DCD" evidence="2">
    <location>
        <begin position="284"/>
        <end position="411"/>
    </location>
</feature>
<feature type="compositionally biased region" description="Basic and acidic residues" evidence="1">
    <location>
        <begin position="155"/>
        <end position="193"/>
    </location>
</feature>
<feature type="compositionally biased region" description="Basic residues" evidence="1">
    <location>
        <begin position="194"/>
        <end position="213"/>
    </location>
</feature>
<feature type="compositionally biased region" description="Acidic residues" evidence="1">
    <location>
        <begin position="63"/>
        <end position="116"/>
    </location>
</feature>
<gene>
    <name evidence="3" type="primary">B2_13</name>
    <name evidence="3" type="ORF">A4A49_27628</name>
</gene>
<dbReference type="OMA" id="YREQAED"/>
<dbReference type="AlphaFoldDB" id="A0A1J6L0D1"/>
<feature type="compositionally biased region" description="Basic and acidic residues" evidence="1">
    <location>
        <begin position="448"/>
        <end position="461"/>
    </location>
</feature>
<dbReference type="OrthoDB" id="1920894at2759"/>
<proteinExistence type="predicted"/>
<evidence type="ECO:0000313" key="4">
    <source>
        <dbReference type="Proteomes" id="UP000187609"/>
    </source>
</evidence>
<keyword evidence="4" id="KW-1185">Reference proteome</keyword>
<dbReference type="PROSITE" id="PS51222">
    <property type="entry name" value="DCD"/>
    <property type="match status" value="1"/>
</dbReference>
<feature type="compositionally biased region" description="Acidic residues" evidence="1">
    <location>
        <begin position="125"/>
        <end position="135"/>
    </location>
</feature>
<name>A0A1J6L0D1_NICAT</name>
<dbReference type="SMR" id="A0A1J6L0D1"/>
<evidence type="ECO:0000313" key="3">
    <source>
        <dbReference type="EMBL" id="OIT24745.1"/>
    </source>
</evidence>
<feature type="region of interest" description="Disordered" evidence="1">
    <location>
        <begin position="420"/>
        <end position="461"/>
    </location>
</feature>
<comment type="caution">
    <text evidence="3">The sequence shown here is derived from an EMBL/GenBank/DDBJ whole genome shotgun (WGS) entry which is preliminary data.</text>
</comment>
<organism evidence="3 4">
    <name type="scientific">Nicotiana attenuata</name>
    <name type="common">Coyote tobacco</name>
    <dbReference type="NCBI Taxonomy" id="49451"/>
    <lineage>
        <taxon>Eukaryota</taxon>
        <taxon>Viridiplantae</taxon>
        <taxon>Streptophyta</taxon>
        <taxon>Embryophyta</taxon>
        <taxon>Tracheophyta</taxon>
        <taxon>Spermatophyta</taxon>
        <taxon>Magnoliopsida</taxon>
        <taxon>eudicotyledons</taxon>
        <taxon>Gunneridae</taxon>
        <taxon>Pentapetalae</taxon>
        <taxon>asterids</taxon>
        <taxon>lamiids</taxon>
        <taxon>Solanales</taxon>
        <taxon>Solanaceae</taxon>
        <taxon>Nicotianoideae</taxon>
        <taxon>Nicotianeae</taxon>
        <taxon>Nicotiana</taxon>
    </lineage>
</organism>